<feature type="compositionally biased region" description="Low complexity" evidence="1">
    <location>
        <begin position="39"/>
        <end position="54"/>
    </location>
</feature>
<proteinExistence type="predicted"/>
<protein>
    <submittedName>
        <fullName evidence="2">Uncharacterized protein</fullName>
    </submittedName>
</protein>
<evidence type="ECO:0000313" key="2">
    <source>
        <dbReference type="EMBL" id="GIY28114.1"/>
    </source>
</evidence>
<sequence length="106" mass="11213">MRQSRDATSETGLGVAVAPHNDGGEQGQPRQACAHGHRPAAAAAVDHSSSVRAAGWPTTSAKEKHCFSAGMVSSMGADLLARFIHNICHISVPNTWGRPRFLKLLT</sequence>
<comment type="caution">
    <text evidence="2">The sequence shown here is derived from an EMBL/GenBank/DDBJ whole genome shotgun (WGS) entry which is preliminary data.</text>
</comment>
<reference evidence="2 3" key="1">
    <citation type="submission" date="2021-06" db="EMBL/GenBank/DDBJ databases">
        <title>Caerostris darwini draft genome.</title>
        <authorList>
            <person name="Kono N."/>
            <person name="Arakawa K."/>
        </authorList>
    </citation>
    <scope>NUCLEOTIDE SEQUENCE [LARGE SCALE GENOMIC DNA]</scope>
</reference>
<dbReference type="AlphaFoldDB" id="A0AAV4S2A1"/>
<name>A0AAV4S2A1_9ARAC</name>
<accession>A0AAV4S2A1</accession>
<evidence type="ECO:0000313" key="3">
    <source>
        <dbReference type="Proteomes" id="UP001054837"/>
    </source>
</evidence>
<evidence type="ECO:0000256" key="1">
    <source>
        <dbReference type="SAM" id="MobiDB-lite"/>
    </source>
</evidence>
<organism evidence="2 3">
    <name type="scientific">Caerostris darwini</name>
    <dbReference type="NCBI Taxonomy" id="1538125"/>
    <lineage>
        <taxon>Eukaryota</taxon>
        <taxon>Metazoa</taxon>
        <taxon>Ecdysozoa</taxon>
        <taxon>Arthropoda</taxon>
        <taxon>Chelicerata</taxon>
        <taxon>Arachnida</taxon>
        <taxon>Araneae</taxon>
        <taxon>Araneomorphae</taxon>
        <taxon>Entelegynae</taxon>
        <taxon>Araneoidea</taxon>
        <taxon>Araneidae</taxon>
        <taxon>Caerostris</taxon>
    </lineage>
</organism>
<dbReference type="EMBL" id="BPLQ01007133">
    <property type="protein sequence ID" value="GIY28114.1"/>
    <property type="molecule type" value="Genomic_DNA"/>
</dbReference>
<feature type="region of interest" description="Disordered" evidence="1">
    <location>
        <begin position="1"/>
        <end position="58"/>
    </location>
</feature>
<keyword evidence="3" id="KW-1185">Reference proteome</keyword>
<gene>
    <name evidence="2" type="ORF">CDAR_214341</name>
</gene>
<dbReference type="Proteomes" id="UP001054837">
    <property type="component" value="Unassembled WGS sequence"/>
</dbReference>